<dbReference type="AlphaFoldDB" id="A0A6G1IFL7"/>
<protein>
    <submittedName>
        <fullName evidence="2">Uncharacterized protein</fullName>
    </submittedName>
</protein>
<gene>
    <name evidence="2" type="ORF">K458DRAFT_167001</name>
</gene>
<sequence length="300" mass="32323">MDPISATATQSPPSSHPLRTTTYDLGSTLSPTASGDTHRQQPSPPPHLGRNRPLSRVNHQPTSVSDRTTHVTDTHSRNHTASTVSRVCPRTTERTTHTTRDLSRTAAPPAIHPIAPAAAQQAAPSAKLPTPHPRPYLTPYSCSTPPQAPLCLTLTTASLTLPQNPHRPRKTPSCENKPARTKRTQFPLGTHLHQAPSLHTAAPRTHSMSHHITCNCLLVPRCAAPRTRCLAAQAPLAHLGSWGPQERTSPHPKFYQNFDLFHCAALLCALRAFAPLTVLALRAKHAPTARCGAGAVVTFA</sequence>
<organism evidence="2 3">
    <name type="scientific">Lentithecium fluviatile CBS 122367</name>
    <dbReference type="NCBI Taxonomy" id="1168545"/>
    <lineage>
        <taxon>Eukaryota</taxon>
        <taxon>Fungi</taxon>
        <taxon>Dikarya</taxon>
        <taxon>Ascomycota</taxon>
        <taxon>Pezizomycotina</taxon>
        <taxon>Dothideomycetes</taxon>
        <taxon>Pleosporomycetidae</taxon>
        <taxon>Pleosporales</taxon>
        <taxon>Massarineae</taxon>
        <taxon>Lentitheciaceae</taxon>
        <taxon>Lentithecium</taxon>
    </lineage>
</organism>
<feature type="region of interest" description="Disordered" evidence="1">
    <location>
        <begin position="1"/>
        <end position="104"/>
    </location>
</feature>
<feature type="region of interest" description="Disordered" evidence="1">
    <location>
        <begin position="160"/>
        <end position="180"/>
    </location>
</feature>
<evidence type="ECO:0000313" key="2">
    <source>
        <dbReference type="EMBL" id="KAF2677002.1"/>
    </source>
</evidence>
<feature type="compositionally biased region" description="Basic and acidic residues" evidence="1">
    <location>
        <begin position="91"/>
        <end position="103"/>
    </location>
</feature>
<dbReference type="EMBL" id="MU005627">
    <property type="protein sequence ID" value="KAF2677002.1"/>
    <property type="molecule type" value="Genomic_DNA"/>
</dbReference>
<reference evidence="2" key="1">
    <citation type="journal article" date="2020" name="Stud. Mycol.">
        <title>101 Dothideomycetes genomes: a test case for predicting lifestyles and emergence of pathogens.</title>
        <authorList>
            <person name="Haridas S."/>
            <person name="Albert R."/>
            <person name="Binder M."/>
            <person name="Bloem J."/>
            <person name="Labutti K."/>
            <person name="Salamov A."/>
            <person name="Andreopoulos B."/>
            <person name="Baker S."/>
            <person name="Barry K."/>
            <person name="Bills G."/>
            <person name="Bluhm B."/>
            <person name="Cannon C."/>
            <person name="Castanera R."/>
            <person name="Culley D."/>
            <person name="Daum C."/>
            <person name="Ezra D."/>
            <person name="Gonzalez J."/>
            <person name="Henrissat B."/>
            <person name="Kuo A."/>
            <person name="Liang C."/>
            <person name="Lipzen A."/>
            <person name="Lutzoni F."/>
            <person name="Magnuson J."/>
            <person name="Mondo S."/>
            <person name="Nolan M."/>
            <person name="Ohm R."/>
            <person name="Pangilinan J."/>
            <person name="Park H.-J."/>
            <person name="Ramirez L."/>
            <person name="Alfaro M."/>
            <person name="Sun H."/>
            <person name="Tritt A."/>
            <person name="Yoshinaga Y."/>
            <person name="Zwiers L.-H."/>
            <person name="Turgeon B."/>
            <person name="Goodwin S."/>
            <person name="Spatafora J."/>
            <person name="Crous P."/>
            <person name="Grigoriev I."/>
        </authorList>
    </citation>
    <scope>NUCLEOTIDE SEQUENCE</scope>
    <source>
        <strain evidence="2">CBS 122367</strain>
    </source>
</reference>
<accession>A0A6G1IFL7</accession>
<feature type="compositionally biased region" description="Polar residues" evidence="1">
    <location>
        <begin position="1"/>
        <end position="35"/>
    </location>
</feature>
<evidence type="ECO:0000256" key="1">
    <source>
        <dbReference type="SAM" id="MobiDB-lite"/>
    </source>
</evidence>
<proteinExistence type="predicted"/>
<feature type="compositionally biased region" description="Polar residues" evidence="1">
    <location>
        <begin position="57"/>
        <end position="66"/>
    </location>
</feature>
<dbReference type="Proteomes" id="UP000799291">
    <property type="component" value="Unassembled WGS sequence"/>
</dbReference>
<name>A0A6G1IFL7_9PLEO</name>
<evidence type="ECO:0000313" key="3">
    <source>
        <dbReference type="Proteomes" id="UP000799291"/>
    </source>
</evidence>
<keyword evidence="3" id="KW-1185">Reference proteome</keyword>
<feature type="compositionally biased region" description="Basic and acidic residues" evidence="1">
    <location>
        <begin position="67"/>
        <end position="76"/>
    </location>
</feature>